<dbReference type="AlphaFoldDB" id="A0A9D1GCZ8"/>
<proteinExistence type="predicted"/>
<dbReference type="Proteomes" id="UP000886833">
    <property type="component" value="Unassembled WGS sequence"/>
</dbReference>
<dbReference type="EMBL" id="DVKQ01000075">
    <property type="protein sequence ID" value="HIT37994.1"/>
    <property type="molecule type" value="Genomic_DNA"/>
</dbReference>
<protein>
    <submittedName>
        <fullName evidence="2">Uncharacterized protein</fullName>
    </submittedName>
</protein>
<organism evidence="2 3">
    <name type="scientific">Candidatus Onthousia faecipullorum</name>
    <dbReference type="NCBI Taxonomy" id="2840887"/>
    <lineage>
        <taxon>Bacteria</taxon>
        <taxon>Bacillati</taxon>
        <taxon>Bacillota</taxon>
        <taxon>Bacilli</taxon>
        <taxon>Candidatus Onthousia</taxon>
    </lineage>
</organism>
<accession>A0A9D1GCZ8</accession>
<sequence length="299" mass="34710">MDASTYLNNIRDKNDDNSIKYDKMISEIPYITNPKDLEKLKEILSELKNENKDLYDYIISLLKKTDDLSELFLLYKEYKEAKLREEVLDKEIRSKTKEFNNIKEDLSDKEDNLKDFDNIAKDLKSTGKIIDDLSSTTSINLDRTFVDLEKEDAKKLGFGTKALLALGSFLAFKNNHNIVGTLLATYLSYKVLSELSSSNKENYIDLCNEYIDSLESYKDNAIEIEKNLLSNLDNIEKVESDLKTKYKIYLKESEFKRIFKLIDDIKDTVKYSLKDIDKTKDNIDRSIDNGKVKIKVMEG</sequence>
<evidence type="ECO:0000313" key="3">
    <source>
        <dbReference type="Proteomes" id="UP000886833"/>
    </source>
</evidence>
<reference evidence="2" key="2">
    <citation type="journal article" date="2021" name="PeerJ">
        <title>Extensive microbial diversity within the chicken gut microbiome revealed by metagenomics and culture.</title>
        <authorList>
            <person name="Gilroy R."/>
            <person name="Ravi A."/>
            <person name="Getino M."/>
            <person name="Pursley I."/>
            <person name="Horton D.L."/>
            <person name="Alikhan N.F."/>
            <person name="Baker D."/>
            <person name="Gharbi K."/>
            <person name="Hall N."/>
            <person name="Watson M."/>
            <person name="Adriaenssens E.M."/>
            <person name="Foster-Nyarko E."/>
            <person name="Jarju S."/>
            <person name="Secka A."/>
            <person name="Antonio M."/>
            <person name="Oren A."/>
            <person name="Chaudhuri R.R."/>
            <person name="La Ragione R."/>
            <person name="Hildebrand F."/>
            <person name="Pallen M.J."/>
        </authorList>
    </citation>
    <scope>NUCLEOTIDE SEQUENCE</scope>
    <source>
        <strain evidence="2">CHK195-26880</strain>
    </source>
</reference>
<evidence type="ECO:0000256" key="1">
    <source>
        <dbReference type="SAM" id="Coils"/>
    </source>
</evidence>
<gene>
    <name evidence="2" type="ORF">IAB59_05925</name>
</gene>
<comment type="caution">
    <text evidence="2">The sequence shown here is derived from an EMBL/GenBank/DDBJ whole genome shotgun (WGS) entry which is preliminary data.</text>
</comment>
<feature type="coiled-coil region" evidence="1">
    <location>
        <begin position="92"/>
        <end position="126"/>
    </location>
</feature>
<reference evidence="2" key="1">
    <citation type="submission" date="2020-10" db="EMBL/GenBank/DDBJ databases">
        <authorList>
            <person name="Gilroy R."/>
        </authorList>
    </citation>
    <scope>NUCLEOTIDE SEQUENCE</scope>
    <source>
        <strain evidence="2">CHK195-26880</strain>
    </source>
</reference>
<keyword evidence="1" id="KW-0175">Coiled coil</keyword>
<name>A0A9D1GCZ8_9FIRM</name>
<evidence type="ECO:0000313" key="2">
    <source>
        <dbReference type="EMBL" id="HIT37994.1"/>
    </source>
</evidence>